<gene>
    <name evidence="2" type="ORF">CEURO_LOCUS3945</name>
</gene>
<protein>
    <submittedName>
        <fullName evidence="2">Uncharacterized protein</fullName>
    </submittedName>
</protein>
<organism evidence="2 3">
    <name type="scientific">Cuscuta europaea</name>
    <name type="common">European dodder</name>
    <dbReference type="NCBI Taxonomy" id="41803"/>
    <lineage>
        <taxon>Eukaryota</taxon>
        <taxon>Viridiplantae</taxon>
        <taxon>Streptophyta</taxon>
        <taxon>Embryophyta</taxon>
        <taxon>Tracheophyta</taxon>
        <taxon>Spermatophyta</taxon>
        <taxon>Magnoliopsida</taxon>
        <taxon>eudicotyledons</taxon>
        <taxon>Gunneridae</taxon>
        <taxon>Pentapetalae</taxon>
        <taxon>asterids</taxon>
        <taxon>lamiids</taxon>
        <taxon>Solanales</taxon>
        <taxon>Convolvulaceae</taxon>
        <taxon>Cuscuteae</taxon>
        <taxon>Cuscuta</taxon>
        <taxon>Cuscuta subgen. Cuscuta</taxon>
    </lineage>
</organism>
<accession>A0A9P0YPC4</accession>
<name>A0A9P0YPC4_CUSEU</name>
<proteinExistence type="predicted"/>
<evidence type="ECO:0000256" key="1">
    <source>
        <dbReference type="SAM" id="MobiDB-lite"/>
    </source>
</evidence>
<reference evidence="2" key="1">
    <citation type="submission" date="2022-07" db="EMBL/GenBank/DDBJ databases">
        <authorList>
            <person name="Macas J."/>
            <person name="Novak P."/>
            <person name="Neumann P."/>
        </authorList>
    </citation>
    <scope>NUCLEOTIDE SEQUENCE</scope>
</reference>
<dbReference type="Proteomes" id="UP001152484">
    <property type="component" value="Unassembled WGS sequence"/>
</dbReference>
<sequence length="170" mass="19959">MRFCQQKREREDLTFMWIFFSSFSFIMWKDKKDFNQLNTKDQPLYLSKHSFNDLSCVCPTVFVYLLKECYAHGTCKGKKLLLFFLFRAHLWPLEVNNLHPTRTRQIEVDSDPEIEALFRESQTSADAKKGENTTQAGTSSTRSLAGKKGAETRKKNKLYKEEAEIRKRKA</sequence>
<dbReference type="AlphaFoldDB" id="A0A9P0YPC4"/>
<comment type="caution">
    <text evidence="2">The sequence shown here is derived from an EMBL/GenBank/DDBJ whole genome shotgun (WGS) entry which is preliminary data.</text>
</comment>
<keyword evidence="3" id="KW-1185">Reference proteome</keyword>
<dbReference type="EMBL" id="CAMAPE010000006">
    <property type="protein sequence ID" value="CAH9071219.1"/>
    <property type="molecule type" value="Genomic_DNA"/>
</dbReference>
<feature type="region of interest" description="Disordered" evidence="1">
    <location>
        <begin position="121"/>
        <end position="170"/>
    </location>
</feature>
<evidence type="ECO:0000313" key="2">
    <source>
        <dbReference type="EMBL" id="CAH9071219.1"/>
    </source>
</evidence>
<evidence type="ECO:0000313" key="3">
    <source>
        <dbReference type="Proteomes" id="UP001152484"/>
    </source>
</evidence>
<feature type="compositionally biased region" description="Basic and acidic residues" evidence="1">
    <location>
        <begin position="148"/>
        <end position="170"/>
    </location>
</feature>
<feature type="compositionally biased region" description="Polar residues" evidence="1">
    <location>
        <begin position="132"/>
        <end position="143"/>
    </location>
</feature>